<sequence>MMKSKLELRNIKHSFESKNKKVEVFSNLSLQVGAGEFVSIVGPSGSGKTTLFQIIGGLIRPASGEIWLEGEEISGKKGLISYMPQQPALFPWRSIESNVVLAQEITGTSRSQALEEAREWLGRVGLSGYEKEYPHVLSGGMQQRVSFLRALLSPRELMCLDEPFGSLDSLTRQEMQAWLLSIWEKNKRSVLFVTHSIEEALYLSDRIYVLSDKPTTVLKELTIPFPRPRLESVMLELAFQQLRQEIYGIMRKEHTVEKVIRK</sequence>
<dbReference type="Pfam" id="PF00005">
    <property type="entry name" value="ABC_tran"/>
    <property type="match status" value="1"/>
</dbReference>
<dbReference type="SMART" id="SM00382">
    <property type="entry name" value="AAA"/>
    <property type="match status" value="1"/>
</dbReference>
<organism evidence="5 6">
    <name type="scientific">Paenibacillus eucommiae</name>
    <dbReference type="NCBI Taxonomy" id="1355755"/>
    <lineage>
        <taxon>Bacteria</taxon>
        <taxon>Bacillati</taxon>
        <taxon>Bacillota</taxon>
        <taxon>Bacilli</taxon>
        <taxon>Bacillales</taxon>
        <taxon>Paenibacillaceae</taxon>
        <taxon>Paenibacillus</taxon>
    </lineage>
</organism>
<dbReference type="PANTHER" id="PTHR42788:SF2">
    <property type="entry name" value="ABC TRANSPORTER ATP-BINDING PROTEIN"/>
    <property type="match status" value="1"/>
</dbReference>
<dbReference type="Gene3D" id="3.40.50.300">
    <property type="entry name" value="P-loop containing nucleotide triphosphate hydrolases"/>
    <property type="match status" value="1"/>
</dbReference>
<keyword evidence="6" id="KW-1185">Reference proteome</keyword>
<dbReference type="InterPro" id="IPR027417">
    <property type="entry name" value="P-loop_NTPase"/>
</dbReference>
<dbReference type="PROSITE" id="PS50893">
    <property type="entry name" value="ABC_TRANSPORTER_2"/>
    <property type="match status" value="1"/>
</dbReference>
<dbReference type="EMBL" id="JAGGLB010000032">
    <property type="protein sequence ID" value="MBP1995299.1"/>
    <property type="molecule type" value="Genomic_DNA"/>
</dbReference>
<dbReference type="PANTHER" id="PTHR42788">
    <property type="entry name" value="TAURINE IMPORT ATP-BINDING PROTEIN-RELATED"/>
    <property type="match status" value="1"/>
</dbReference>
<accession>A0ABS4J622</accession>
<dbReference type="InterPro" id="IPR050166">
    <property type="entry name" value="ABC_transporter_ATP-bind"/>
</dbReference>
<protein>
    <submittedName>
        <fullName evidence="5">ABC-type nitrate/sulfonate/bicarbonate transport system ATPase subunit</fullName>
    </submittedName>
</protein>
<evidence type="ECO:0000256" key="1">
    <source>
        <dbReference type="ARBA" id="ARBA00022448"/>
    </source>
</evidence>
<evidence type="ECO:0000313" key="6">
    <source>
        <dbReference type="Proteomes" id="UP001519287"/>
    </source>
</evidence>
<feature type="domain" description="ABC transporter" evidence="4">
    <location>
        <begin position="6"/>
        <end position="237"/>
    </location>
</feature>
<keyword evidence="1" id="KW-0813">Transport</keyword>
<dbReference type="PROSITE" id="PS00211">
    <property type="entry name" value="ABC_TRANSPORTER_1"/>
    <property type="match status" value="1"/>
</dbReference>
<name>A0ABS4J622_9BACL</name>
<reference evidence="5 6" key="1">
    <citation type="submission" date="2021-03" db="EMBL/GenBank/DDBJ databases">
        <title>Genomic Encyclopedia of Type Strains, Phase IV (KMG-IV): sequencing the most valuable type-strain genomes for metagenomic binning, comparative biology and taxonomic classification.</title>
        <authorList>
            <person name="Goeker M."/>
        </authorList>
    </citation>
    <scope>NUCLEOTIDE SEQUENCE [LARGE SCALE GENOMIC DNA]</scope>
    <source>
        <strain evidence="5 6">DSM 26048</strain>
    </source>
</reference>
<evidence type="ECO:0000256" key="3">
    <source>
        <dbReference type="ARBA" id="ARBA00022840"/>
    </source>
</evidence>
<dbReference type="SUPFAM" id="SSF52540">
    <property type="entry name" value="P-loop containing nucleoside triphosphate hydrolases"/>
    <property type="match status" value="1"/>
</dbReference>
<keyword evidence="2" id="KW-0547">Nucleotide-binding</keyword>
<dbReference type="Proteomes" id="UP001519287">
    <property type="component" value="Unassembled WGS sequence"/>
</dbReference>
<dbReference type="CDD" id="cd03293">
    <property type="entry name" value="ABC_NrtD_SsuB_transporters"/>
    <property type="match status" value="1"/>
</dbReference>
<dbReference type="InterPro" id="IPR017871">
    <property type="entry name" value="ABC_transporter-like_CS"/>
</dbReference>
<gene>
    <name evidence="5" type="ORF">J2Z66_006941</name>
</gene>
<comment type="caution">
    <text evidence="5">The sequence shown here is derived from an EMBL/GenBank/DDBJ whole genome shotgun (WGS) entry which is preliminary data.</text>
</comment>
<evidence type="ECO:0000259" key="4">
    <source>
        <dbReference type="PROSITE" id="PS50893"/>
    </source>
</evidence>
<proteinExistence type="predicted"/>
<keyword evidence="3" id="KW-0067">ATP-binding</keyword>
<evidence type="ECO:0000256" key="2">
    <source>
        <dbReference type="ARBA" id="ARBA00022741"/>
    </source>
</evidence>
<dbReference type="InterPro" id="IPR003439">
    <property type="entry name" value="ABC_transporter-like_ATP-bd"/>
</dbReference>
<evidence type="ECO:0000313" key="5">
    <source>
        <dbReference type="EMBL" id="MBP1995299.1"/>
    </source>
</evidence>
<dbReference type="InterPro" id="IPR003593">
    <property type="entry name" value="AAA+_ATPase"/>
</dbReference>